<dbReference type="Proteomes" id="UP000187406">
    <property type="component" value="Unassembled WGS sequence"/>
</dbReference>
<proteinExistence type="predicted"/>
<dbReference type="PANTHER" id="PTHR33710">
    <property type="entry name" value="BNAC02G09200D PROTEIN"/>
    <property type="match status" value="1"/>
</dbReference>
<protein>
    <recommendedName>
        <fullName evidence="3">Exo_endo_phos domain-containing protein</fullName>
    </recommendedName>
</protein>
<evidence type="ECO:0000313" key="1">
    <source>
        <dbReference type="EMBL" id="GAV81830.1"/>
    </source>
</evidence>
<dbReference type="PANTHER" id="PTHR33710:SF71">
    <property type="entry name" value="ENDONUCLEASE_EXONUCLEASE_PHOSPHATASE DOMAIN-CONTAINING PROTEIN"/>
    <property type="match status" value="1"/>
</dbReference>
<gene>
    <name evidence="1" type="ORF">CFOL_v3_25283</name>
</gene>
<keyword evidence="2" id="KW-1185">Reference proteome</keyword>
<evidence type="ECO:0008006" key="3">
    <source>
        <dbReference type="Google" id="ProtNLM"/>
    </source>
</evidence>
<sequence>MEDFHNAIRAAELEDLKSTWLSFTWTNMRSGTATISKKLDRAMGGDSYAHSHNPGILDHSPISIQLMQHPQSSGRPFKFMNLWVDHADFLSIVTREWGKVYDGAPLKVIHMRLKALKGRFRSLYARPDTMVEDLRQRLKMVQTDLDDKPKKGHLKKVG</sequence>
<accession>A0A1Q3CNK2</accession>
<dbReference type="AlphaFoldDB" id="A0A1Q3CNK2"/>
<dbReference type="EMBL" id="BDDD01002498">
    <property type="protein sequence ID" value="GAV81830.1"/>
    <property type="molecule type" value="Genomic_DNA"/>
</dbReference>
<dbReference type="OrthoDB" id="1932741at2759"/>
<comment type="caution">
    <text evidence="1">The sequence shown here is derived from an EMBL/GenBank/DDBJ whole genome shotgun (WGS) entry which is preliminary data.</text>
</comment>
<reference evidence="2" key="1">
    <citation type="submission" date="2016-04" db="EMBL/GenBank/DDBJ databases">
        <title>Cephalotus genome sequencing.</title>
        <authorList>
            <person name="Fukushima K."/>
            <person name="Hasebe M."/>
            <person name="Fang X."/>
        </authorList>
    </citation>
    <scope>NUCLEOTIDE SEQUENCE [LARGE SCALE GENOMIC DNA]</scope>
    <source>
        <strain evidence="2">cv. St1</strain>
    </source>
</reference>
<dbReference type="InParanoid" id="A0A1Q3CNK2"/>
<evidence type="ECO:0000313" key="2">
    <source>
        <dbReference type="Proteomes" id="UP000187406"/>
    </source>
</evidence>
<name>A0A1Q3CNK2_CEPFO</name>
<organism evidence="1 2">
    <name type="scientific">Cephalotus follicularis</name>
    <name type="common">Albany pitcher plant</name>
    <dbReference type="NCBI Taxonomy" id="3775"/>
    <lineage>
        <taxon>Eukaryota</taxon>
        <taxon>Viridiplantae</taxon>
        <taxon>Streptophyta</taxon>
        <taxon>Embryophyta</taxon>
        <taxon>Tracheophyta</taxon>
        <taxon>Spermatophyta</taxon>
        <taxon>Magnoliopsida</taxon>
        <taxon>eudicotyledons</taxon>
        <taxon>Gunneridae</taxon>
        <taxon>Pentapetalae</taxon>
        <taxon>rosids</taxon>
        <taxon>fabids</taxon>
        <taxon>Oxalidales</taxon>
        <taxon>Cephalotaceae</taxon>
        <taxon>Cephalotus</taxon>
    </lineage>
</organism>